<feature type="transmembrane region" description="Helical" evidence="6">
    <location>
        <begin position="88"/>
        <end position="106"/>
    </location>
</feature>
<protein>
    <recommendedName>
        <fullName evidence="9">Polysaccharide biosynthesis protein</fullName>
    </recommendedName>
</protein>
<evidence type="ECO:0000256" key="5">
    <source>
        <dbReference type="ARBA" id="ARBA00023136"/>
    </source>
</evidence>
<feature type="transmembrane region" description="Helical" evidence="6">
    <location>
        <begin position="357"/>
        <end position="376"/>
    </location>
</feature>
<feature type="transmembrane region" description="Helical" evidence="6">
    <location>
        <begin position="137"/>
        <end position="160"/>
    </location>
</feature>
<dbReference type="AlphaFoldDB" id="A0A443Z7Q3"/>
<evidence type="ECO:0000256" key="4">
    <source>
        <dbReference type="ARBA" id="ARBA00022989"/>
    </source>
</evidence>
<keyword evidence="4 6" id="KW-1133">Transmembrane helix</keyword>
<evidence type="ECO:0000256" key="6">
    <source>
        <dbReference type="SAM" id="Phobius"/>
    </source>
</evidence>
<feature type="transmembrane region" description="Helical" evidence="6">
    <location>
        <begin position="21"/>
        <end position="42"/>
    </location>
</feature>
<feature type="transmembrane region" description="Helical" evidence="6">
    <location>
        <begin position="112"/>
        <end position="130"/>
    </location>
</feature>
<evidence type="ECO:0000256" key="1">
    <source>
        <dbReference type="ARBA" id="ARBA00004651"/>
    </source>
</evidence>
<feature type="transmembrane region" description="Helical" evidence="6">
    <location>
        <begin position="325"/>
        <end position="345"/>
    </location>
</feature>
<reference evidence="7 8" key="1">
    <citation type="submission" date="2018-12" db="EMBL/GenBank/DDBJ databases">
        <authorList>
            <person name="Li A."/>
            <person name="Zhang M."/>
            <person name="Zhu H."/>
        </authorList>
    </citation>
    <scope>NUCLEOTIDE SEQUENCE [LARGE SCALE GENOMIC DNA]</scope>
    <source>
        <strain evidence="7 8">R04H25</strain>
    </source>
</reference>
<feature type="transmembrane region" description="Helical" evidence="6">
    <location>
        <begin position="291"/>
        <end position="313"/>
    </location>
</feature>
<evidence type="ECO:0000313" key="7">
    <source>
        <dbReference type="EMBL" id="RWU12954.1"/>
    </source>
</evidence>
<name>A0A443Z7Q3_9GAMM</name>
<keyword evidence="5 6" id="KW-0472">Membrane</keyword>
<proteinExistence type="predicted"/>
<comment type="caution">
    <text evidence="7">The sequence shown here is derived from an EMBL/GenBank/DDBJ whole genome shotgun (WGS) entry which is preliminary data.</text>
</comment>
<dbReference type="GO" id="GO:0005886">
    <property type="term" value="C:plasma membrane"/>
    <property type="evidence" value="ECO:0007669"/>
    <property type="project" value="UniProtKB-SubCell"/>
</dbReference>
<organism evidence="7 8">
    <name type="scientific">Pseudidiomarina gelatinasegens</name>
    <dbReference type="NCBI Taxonomy" id="2487740"/>
    <lineage>
        <taxon>Bacteria</taxon>
        <taxon>Pseudomonadati</taxon>
        <taxon>Pseudomonadota</taxon>
        <taxon>Gammaproteobacteria</taxon>
        <taxon>Alteromonadales</taxon>
        <taxon>Idiomarinaceae</taxon>
        <taxon>Pseudidiomarina</taxon>
    </lineage>
</organism>
<feature type="transmembrane region" description="Helical" evidence="6">
    <location>
        <begin position="172"/>
        <end position="190"/>
    </location>
</feature>
<dbReference type="EMBL" id="RSFE01000001">
    <property type="protein sequence ID" value="RWU12954.1"/>
    <property type="molecule type" value="Genomic_DNA"/>
</dbReference>
<evidence type="ECO:0000256" key="3">
    <source>
        <dbReference type="ARBA" id="ARBA00022692"/>
    </source>
</evidence>
<dbReference type="PANTHER" id="PTHR30250:SF11">
    <property type="entry name" value="O-ANTIGEN TRANSPORTER-RELATED"/>
    <property type="match status" value="1"/>
</dbReference>
<accession>A0A443Z7Q3</accession>
<evidence type="ECO:0000313" key="8">
    <source>
        <dbReference type="Proteomes" id="UP000288789"/>
    </source>
</evidence>
<keyword evidence="8" id="KW-1185">Reference proteome</keyword>
<keyword evidence="2" id="KW-1003">Cell membrane</keyword>
<gene>
    <name evidence="7" type="ORF">EGC76_01705</name>
</gene>
<keyword evidence="3 6" id="KW-0812">Transmembrane</keyword>
<evidence type="ECO:0000256" key="2">
    <source>
        <dbReference type="ARBA" id="ARBA00022475"/>
    </source>
</evidence>
<comment type="subcellular location">
    <subcellularLocation>
        <location evidence="1">Cell membrane</location>
        <topology evidence="1">Multi-pass membrane protein</topology>
    </subcellularLocation>
</comment>
<feature type="transmembrane region" description="Helical" evidence="6">
    <location>
        <begin position="382"/>
        <end position="402"/>
    </location>
</feature>
<feature type="transmembrane region" description="Helical" evidence="6">
    <location>
        <begin position="210"/>
        <end position="232"/>
    </location>
</feature>
<feature type="transmembrane region" description="Helical" evidence="6">
    <location>
        <begin position="252"/>
        <end position="270"/>
    </location>
</feature>
<dbReference type="PANTHER" id="PTHR30250">
    <property type="entry name" value="PST FAMILY PREDICTED COLANIC ACID TRANSPORTER"/>
    <property type="match status" value="1"/>
</dbReference>
<dbReference type="Proteomes" id="UP000288789">
    <property type="component" value="Unassembled WGS sequence"/>
</dbReference>
<feature type="transmembrane region" description="Helical" evidence="6">
    <location>
        <begin position="54"/>
        <end position="76"/>
    </location>
</feature>
<sequence>MIKLNSQLMNPKELIPLMFYFLARVIPAVLMFISNIYLMKILSPNDYILYSNGFATATLLSLTCSSMLGQSFLRYFPGNKTDAEFNSTWVFFFLIVLSFLAVLFVILDDYRLLVFLTAMMFLLNVLYSIFQGSEQSKLFLISNIARSLIFISTIVVVFAFNKVQPNGSSALWILSISFLIPIGLFIKWAVRPLGTISLSAFSKPEFKKILNFSIPIAVWILFYTFNNMTFRYILLISDELELLNSFVRVHDVVFNITTVMLSFIVTWSHPKFSNLFNRGLLKKFYQIRGHIIYIQVAIGLLGFVSLLAMNVVWPNVINGIGISSIELQIYSLLSAVLAQIALVFHKSLEMSGHLKRMIVFIFVSVGLNGFLMIVFLKFGLGIHSALSLPLSLCFYIILTKFYETRLV</sequence>
<dbReference type="InterPro" id="IPR050833">
    <property type="entry name" value="Poly_Biosynth_Transport"/>
</dbReference>
<evidence type="ECO:0008006" key="9">
    <source>
        <dbReference type="Google" id="ProtNLM"/>
    </source>
</evidence>